<dbReference type="AlphaFoldDB" id="A0A6M0JY12"/>
<name>A0A6M0JY12_9GAMM</name>
<organism evidence="2 3">
    <name type="scientific">Thiorhodococcus minor</name>
    <dbReference type="NCBI Taxonomy" id="57489"/>
    <lineage>
        <taxon>Bacteria</taxon>
        <taxon>Pseudomonadati</taxon>
        <taxon>Pseudomonadota</taxon>
        <taxon>Gammaproteobacteria</taxon>
        <taxon>Chromatiales</taxon>
        <taxon>Chromatiaceae</taxon>
        <taxon>Thiorhodococcus</taxon>
    </lineage>
</organism>
<feature type="region of interest" description="Disordered" evidence="1">
    <location>
        <begin position="32"/>
        <end position="68"/>
    </location>
</feature>
<proteinExistence type="predicted"/>
<accession>A0A6M0JY12</accession>
<evidence type="ECO:0000256" key="1">
    <source>
        <dbReference type="SAM" id="MobiDB-lite"/>
    </source>
</evidence>
<dbReference type="EMBL" id="JAAIJQ010000018">
    <property type="protein sequence ID" value="NEV61891.1"/>
    <property type="molecule type" value="Genomic_DNA"/>
</dbReference>
<keyword evidence="3" id="KW-1185">Reference proteome</keyword>
<sequence length="433" mass="45778">MHLCRRLIALNTGLLLLLPMLLAGCGSLQSPREDDAATGWGSPALESSPDIPGARQADGLSAADPGLSIRRGPGSYVYSRDPRELTREVAQACQGARGLGESDVLRSLTADLYFSEIHPAAATEALLRGGCGGLGAVVEEMVAQGGDAVVESVVGRARSIGGDRAGRQIDAAAAVGLARYAKAVDAERGSGVGDLPSFGMMYFPSQGEGSKLATSVALNRLYDDAVPGYGIYTFVLLGPGMSRPAEDDAARYSELFRMIETYVSPDDGGNARPGEEAHVFLVPVNPERIGGPLVDQVSQDLSDLMRRHLIQTLRHLGQPALAERLERGAGPFLVATLGPRLTPPSASAPWMLTDLSHVGPEHVYSVVDAFDRAIPDALSGQPESLRIIRERLIGLPIGTGQVQGVNAGNGIWLVMLDDRAQAARLNDLWSRFG</sequence>
<evidence type="ECO:0000313" key="3">
    <source>
        <dbReference type="Proteomes" id="UP000483379"/>
    </source>
</evidence>
<reference evidence="2 3" key="1">
    <citation type="submission" date="2020-02" db="EMBL/GenBank/DDBJ databases">
        <title>Genome sequences of Thiorhodococcus mannitoliphagus and Thiorhodococcus minor, purple sulfur photosynthetic bacteria in the gammaproteobacterial family, Chromatiaceae.</title>
        <authorList>
            <person name="Aviles F.A."/>
            <person name="Meyer T.E."/>
            <person name="Kyndt J.A."/>
        </authorList>
    </citation>
    <scope>NUCLEOTIDE SEQUENCE [LARGE SCALE GENOMIC DNA]</scope>
    <source>
        <strain evidence="2 3">DSM 11518</strain>
    </source>
</reference>
<evidence type="ECO:0000313" key="2">
    <source>
        <dbReference type="EMBL" id="NEV61891.1"/>
    </source>
</evidence>
<dbReference type="RefSeq" id="WP_164452364.1">
    <property type="nucleotide sequence ID" value="NZ_JAAIJQ010000018.1"/>
</dbReference>
<comment type="caution">
    <text evidence="2">The sequence shown here is derived from an EMBL/GenBank/DDBJ whole genome shotgun (WGS) entry which is preliminary data.</text>
</comment>
<dbReference type="PROSITE" id="PS51257">
    <property type="entry name" value="PROKAR_LIPOPROTEIN"/>
    <property type="match status" value="1"/>
</dbReference>
<dbReference type="Proteomes" id="UP000483379">
    <property type="component" value="Unassembled WGS sequence"/>
</dbReference>
<protein>
    <submittedName>
        <fullName evidence="2">Uncharacterized protein</fullName>
    </submittedName>
</protein>
<gene>
    <name evidence="2" type="ORF">G3446_08300</name>
</gene>